<dbReference type="AlphaFoldDB" id="A0A0W1A5Z7"/>
<dbReference type="PATRIC" id="fig|45076.6.peg.2204"/>
<reference evidence="1 2" key="1">
    <citation type="submission" date="2015-11" db="EMBL/GenBank/DDBJ databases">
        <title>Genomic analysis of 38 Legionella species identifies large and diverse effector repertoires.</title>
        <authorList>
            <person name="Burstein D."/>
            <person name="Amaro F."/>
            <person name="Zusman T."/>
            <person name="Lifshitz Z."/>
            <person name="Cohen O."/>
            <person name="Gilbert J.A."/>
            <person name="Pupko T."/>
            <person name="Shuman H.A."/>
            <person name="Segal G."/>
        </authorList>
    </citation>
    <scope>NUCLEOTIDE SEQUENCE [LARGE SCALE GENOMIC DNA]</scope>
    <source>
        <strain evidence="1 2">ATCC 49508</strain>
    </source>
</reference>
<evidence type="ECO:0000313" key="2">
    <source>
        <dbReference type="Proteomes" id="UP000054662"/>
    </source>
</evidence>
<gene>
    <name evidence="1" type="ORF">Lwor_2021</name>
</gene>
<evidence type="ECO:0000313" key="1">
    <source>
        <dbReference type="EMBL" id="KTD76796.1"/>
    </source>
</evidence>
<comment type="caution">
    <text evidence="1">The sequence shown here is derived from an EMBL/GenBank/DDBJ whole genome shotgun (WGS) entry which is preliminary data.</text>
</comment>
<organism evidence="1 2">
    <name type="scientific">Legionella worsleiensis</name>
    <dbReference type="NCBI Taxonomy" id="45076"/>
    <lineage>
        <taxon>Bacteria</taxon>
        <taxon>Pseudomonadati</taxon>
        <taxon>Pseudomonadota</taxon>
        <taxon>Gammaproteobacteria</taxon>
        <taxon>Legionellales</taxon>
        <taxon>Legionellaceae</taxon>
        <taxon>Legionella</taxon>
    </lineage>
</organism>
<name>A0A0W1A5Z7_9GAMM</name>
<protein>
    <submittedName>
        <fullName evidence="1">Uncharacterized protein</fullName>
    </submittedName>
</protein>
<dbReference type="STRING" id="45076.Lwor_2021"/>
<dbReference type="EMBL" id="LNZC01000027">
    <property type="protein sequence ID" value="KTD76796.1"/>
    <property type="molecule type" value="Genomic_DNA"/>
</dbReference>
<keyword evidence="2" id="KW-1185">Reference proteome</keyword>
<proteinExistence type="predicted"/>
<sequence length="77" mass="9462">MKNNFSQDCFFNFFIVTMFSQKSFTLHFPVDIFLAHRKFNSKQKIFFFDNVLLYKDYAALLLFFWGFTYPQFLWISL</sequence>
<accession>A0A0W1A5Z7</accession>
<dbReference type="Proteomes" id="UP000054662">
    <property type="component" value="Unassembled WGS sequence"/>
</dbReference>